<evidence type="ECO:0000313" key="17">
    <source>
        <dbReference type="Proteomes" id="UP000005447"/>
    </source>
</evidence>
<dbReference type="InterPro" id="IPR036056">
    <property type="entry name" value="Fibrinogen-like_C"/>
</dbReference>
<comment type="subunit">
    <text evidence="11">Homotetramer; disulfide-linked.</text>
</comment>
<keyword evidence="10" id="KW-0325">Glycoprotein</keyword>
<feature type="region of interest" description="Disordered" evidence="13">
    <location>
        <begin position="166"/>
        <end position="215"/>
    </location>
</feature>
<evidence type="ECO:0000313" key="16">
    <source>
        <dbReference type="Ensembl" id="ENSCPOP00000005610.3"/>
    </source>
</evidence>
<dbReference type="OMA" id="MVNERWK"/>
<feature type="coiled-coil region" evidence="12">
    <location>
        <begin position="364"/>
        <end position="391"/>
    </location>
</feature>
<keyword evidence="5" id="KW-0106">Calcium</keyword>
<proteinExistence type="predicted"/>
<keyword evidence="4" id="KW-0479">Metal-binding</keyword>
<evidence type="ECO:0000256" key="4">
    <source>
        <dbReference type="ARBA" id="ARBA00022723"/>
    </source>
</evidence>
<reference evidence="16" key="2">
    <citation type="submission" date="2025-08" db="UniProtKB">
        <authorList>
            <consortium name="Ensembl"/>
        </authorList>
    </citation>
    <scope>IDENTIFICATION</scope>
    <source>
        <strain evidence="16">2N</strain>
    </source>
</reference>
<name>H0V7A7_CAVPO</name>
<keyword evidence="6" id="KW-0735">Signal-anchor</keyword>
<dbReference type="PANTHER" id="PTHR19143:SF45">
    <property type="entry name" value="FIBRINOGEN C DOMAIN-CONTAINING PROTEIN 1"/>
    <property type="match status" value="1"/>
</dbReference>
<dbReference type="eggNOG" id="KOG2579">
    <property type="taxonomic scope" value="Eukaryota"/>
</dbReference>
<dbReference type="FunCoup" id="H0V7A7">
    <property type="interactions" value="100"/>
</dbReference>
<organism evidence="16 17">
    <name type="scientific">Cavia porcellus</name>
    <name type="common">Guinea pig</name>
    <dbReference type="NCBI Taxonomy" id="10141"/>
    <lineage>
        <taxon>Eukaryota</taxon>
        <taxon>Metazoa</taxon>
        <taxon>Chordata</taxon>
        <taxon>Craniata</taxon>
        <taxon>Vertebrata</taxon>
        <taxon>Euteleostomi</taxon>
        <taxon>Mammalia</taxon>
        <taxon>Eutheria</taxon>
        <taxon>Euarchontoglires</taxon>
        <taxon>Glires</taxon>
        <taxon>Rodentia</taxon>
        <taxon>Hystricomorpha</taxon>
        <taxon>Caviidae</taxon>
        <taxon>Cavia</taxon>
    </lineage>
</organism>
<evidence type="ECO:0000256" key="9">
    <source>
        <dbReference type="ARBA" id="ARBA00023157"/>
    </source>
</evidence>
<dbReference type="Ensembl" id="ENSCPOT00000006284.3">
    <property type="protein sequence ID" value="ENSCPOP00000005610.3"/>
    <property type="gene ID" value="ENSCPOG00000006219.4"/>
</dbReference>
<evidence type="ECO:0000256" key="8">
    <source>
        <dbReference type="ARBA" id="ARBA00023136"/>
    </source>
</evidence>
<dbReference type="CDD" id="cd00087">
    <property type="entry name" value="FReD"/>
    <property type="match status" value="1"/>
</dbReference>
<dbReference type="STRING" id="10141.ENSCPOP00000005610"/>
<dbReference type="InterPro" id="IPR050373">
    <property type="entry name" value="Fibrinogen_C-term_domain"/>
</dbReference>
<dbReference type="NCBIfam" id="NF040941">
    <property type="entry name" value="GGGWT_bact"/>
    <property type="match status" value="1"/>
</dbReference>
<keyword evidence="2" id="KW-0147">Chitin-binding</keyword>
<protein>
    <submittedName>
        <fullName evidence="16">Fibrinogen C domain containing 1</fullName>
    </submittedName>
</protein>
<dbReference type="HOGENOM" id="CLU_038628_5_1_1"/>
<evidence type="ECO:0000256" key="10">
    <source>
        <dbReference type="ARBA" id="ARBA00023180"/>
    </source>
</evidence>
<evidence type="ECO:0000256" key="12">
    <source>
        <dbReference type="SAM" id="Coils"/>
    </source>
</evidence>
<evidence type="ECO:0000256" key="3">
    <source>
        <dbReference type="ARBA" id="ARBA00022692"/>
    </source>
</evidence>
<gene>
    <name evidence="16" type="primary">FIBCD1</name>
</gene>
<dbReference type="SUPFAM" id="SSF56496">
    <property type="entry name" value="Fibrinogen C-terminal domain-like"/>
    <property type="match status" value="1"/>
</dbReference>
<feature type="compositionally biased region" description="Gly residues" evidence="13">
    <location>
        <begin position="57"/>
        <end position="67"/>
    </location>
</feature>
<dbReference type="Gene3D" id="3.90.215.10">
    <property type="entry name" value="Gamma Fibrinogen, chain A, domain 1"/>
    <property type="match status" value="1"/>
</dbReference>
<evidence type="ECO:0000256" key="5">
    <source>
        <dbReference type="ARBA" id="ARBA00022837"/>
    </source>
</evidence>
<feature type="transmembrane region" description="Helical" evidence="14">
    <location>
        <begin position="258"/>
        <end position="281"/>
    </location>
</feature>
<sequence>MSRAVAQEEAGVLAASAAPQPLPDSPHPPPRRHKDSAALTSQLLLAILPGPSKPQTGHGGCPSGGGSRPDRDKESVLTWTLISIASETQPLTQARPPRGASPGLLLHVALSPGPCLSALLPSCLSGEASAFASPPGASYQGNAAQRCSGERLQRIKCFQKRWGGRGRRKAPARIPPGREGGGGRAGWDPGESGRGAALGARRAETGPGPWGRTGPPNPPPDLCLVPPPTQLLTLALFSPVCLSVWAPRSRQRPSCSYALCTVLLSLAVLLAVAVTSVVLFLNHIHVPGTAPPPVVSTGPAGVNGALVTVERADSSRLSILIDPRCPDLADGFARLEGAQASVLRALAEHRAQPPPDGTQERELLDTIADQLARLLARASELQAECAGLRKGHGTLGQGLSTLQSEQGRLIQLLSESQGHMAHLVTSVGDILDVLQRDRGLGRPRLKADIQRAPSRGIRPRGCANGSRPRDCLDVLLSGQQDDGVYSVFPTHYPAGFQVYCDMRTDGGGWTVFQRREDGSVNFFRGWDAYREGFGKLTGEHWLGLKRIHALTTQAAYELHVDLEDFDNGTAFARYGSFGVGLFSVDPEEDGYPLTVAEYSGTAGDSLLKHSGMRFTTKDRDGDHSDNNCAAFYRGAWWYRNCHTSNLNGQYLRGAHASYADGVEWSSWTGWQYSLKFSEMKIRPVREDR</sequence>
<feature type="compositionally biased region" description="Low complexity" evidence="13">
    <location>
        <begin position="194"/>
        <end position="214"/>
    </location>
</feature>
<dbReference type="PROSITE" id="PS00514">
    <property type="entry name" value="FIBRINOGEN_C_1"/>
    <property type="match status" value="1"/>
</dbReference>
<dbReference type="InterPro" id="IPR020837">
    <property type="entry name" value="Fibrinogen_CS"/>
</dbReference>
<keyword evidence="8 14" id="KW-0472">Membrane</keyword>
<keyword evidence="7 14" id="KW-1133">Transmembrane helix</keyword>
<keyword evidence="12" id="KW-0175">Coiled coil</keyword>
<evidence type="ECO:0000256" key="11">
    <source>
        <dbReference type="ARBA" id="ARBA00038769"/>
    </source>
</evidence>
<evidence type="ECO:0000256" key="14">
    <source>
        <dbReference type="SAM" id="Phobius"/>
    </source>
</evidence>
<evidence type="ECO:0000256" key="1">
    <source>
        <dbReference type="ARBA" id="ARBA00004606"/>
    </source>
</evidence>
<dbReference type="SMART" id="SM00186">
    <property type="entry name" value="FBG"/>
    <property type="match status" value="1"/>
</dbReference>
<evidence type="ECO:0000256" key="6">
    <source>
        <dbReference type="ARBA" id="ARBA00022968"/>
    </source>
</evidence>
<comment type="subcellular location">
    <subcellularLocation>
        <location evidence="1">Membrane</location>
        <topology evidence="1">Single-pass type II membrane protein</topology>
    </subcellularLocation>
</comment>
<dbReference type="InParanoid" id="H0V7A7"/>
<dbReference type="PANTHER" id="PTHR19143">
    <property type="entry name" value="FIBRINOGEN/TENASCIN/ANGIOPOEITIN"/>
    <property type="match status" value="1"/>
</dbReference>
<feature type="region of interest" description="Disordered" evidence="13">
    <location>
        <begin position="1"/>
        <end position="72"/>
    </location>
</feature>
<dbReference type="Bgee" id="ENSCPOG00000006219">
    <property type="expression patterns" value="Expressed in frontal cortex"/>
</dbReference>
<dbReference type="InterPro" id="IPR002181">
    <property type="entry name" value="Fibrinogen_a/b/g_C_dom"/>
</dbReference>
<dbReference type="Pfam" id="PF00147">
    <property type="entry name" value="Fibrinogen_C"/>
    <property type="match status" value="1"/>
</dbReference>
<accession>H0V7A7</accession>
<dbReference type="GO" id="GO:0016020">
    <property type="term" value="C:membrane"/>
    <property type="evidence" value="ECO:0007669"/>
    <property type="project" value="UniProtKB-SubCell"/>
</dbReference>
<evidence type="ECO:0000259" key="15">
    <source>
        <dbReference type="PROSITE" id="PS51406"/>
    </source>
</evidence>
<dbReference type="PROSITE" id="PS51406">
    <property type="entry name" value="FIBRINOGEN_C_2"/>
    <property type="match status" value="1"/>
</dbReference>
<reference evidence="17" key="1">
    <citation type="journal article" date="2011" name="Nature">
        <title>A high-resolution map of human evolutionary constraint using 29 mammals.</title>
        <authorList>
            <person name="Lindblad-Toh K."/>
            <person name="Garber M."/>
            <person name="Zuk O."/>
            <person name="Lin M.F."/>
            <person name="Parker B.J."/>
            <person name="Washietl S."/>
            <person name="Kheradpour P."/>
            <person name="Ernst J."/>
            <person name="Jordan G."/>
            <person name="Mauceli E."/>
            <person name="Ward L.D."/>
            <person name="Lowe C.B."/>
            <person name="Holloway A.K."/>
            <person name="Clamp M."/>
            <person name="Gnerre S."/>
            <person name="Alfoldi J."/>
            <person name="Beal K."/>
            <person name="Chang J."/>
            <person name="Clawson H."/>
            <person name="Cuff J."/>
            <person name="Di Palma F."/>
            <person name="Fitzgerald S."/>
            <person name="Flicek P."/>
            <person name="Guttman M."/>
            <person name="Hubisz M.J."/>
            <person name="Jaffe D.B."/>
            <person name="Jungreis I."/>
            <person name="Kent W.J."/>
            <person name="Kostka D."/>
            <person name="Lara M."/>
            <person name="Martins A.L."/>
            <person name="Massingham T."/>
            <person name="Moltke I."/>
            <person name="Raney B.J."/>
            <person name="Rasmussen M.D."/>
            <person name="Robinson J."/>
            <person name="Stark A."/>
            <person name="Vilella A.J."/>
            <person name="Wen J."/>
            <person name="Xie X."/>
            <person name="Zody M.C."/>
            <person name="Baldwin J."/>
            <person name="Bloom T."/>
            <person name="Chin C.W."/>
            <person name="Heiman D."/>
            <person name="Nicol R."/>
            <person name="Nusbaum C."/>
            <person name="Young S."/>
            <person name="Wilkinson J."/>
            <person name="Worley K.C."/>
            <person name="Kovar C.L."/>
            <person name="Muzny D.M."/>
            <person name="Gibbs R.A."/>
            <person name="Cree A."/>
            <person name="Dihn H.H."/>
            <person name="Fowler G."/>
            <person name="Jhangiani S."/>
            <person name="Joshi V."/>
            <person name="Lee S."/>
            <person name="Lewis L.R."/>
            <person name="Nazareth L.V."/>
            <person name="Okwuonu G."/>
            <person name="Santibanez J."/>
            <person name="Warren W.C."/>
            <person name="Mardis E.R."/>
            <person name="Weinstock G.M."/>
            <person name="Wilson R.K."/>
            <person name="Delehaunty K."/>
            <person name="Dooling D."/>
            <person name="Fronik C."/>
            <person name="Fulton L."/>
            <person name="Fulton B."/>
            <person name="Graves T."/>
            <person name="Minx P."/>
            <person name="Sodergren E."/>
            <person name="Birney E."/>
            <person name="Margulies E.H."/>
            <person name="Herrero J."/>
            <person name="Green E.D."/>
            <person name="Haussler D."/>
            <person name="Siepel A."/>
            <person name="Goldman N."/>
            <person name="Pollard K.S."/>
            <person name="Pedersen J.S."/>
            <person name="Lander E.S."/>
            <person name="Kellis M."/>
        </authorList>
    </citation>
    <scope>NUCLEOTIDE SEQUENCE [LARGE SCALE GENOMIC DNA]</scope>
    <source>
        <strain evidence="17">2N</strain>
    </source>
</reference>
<evidence type="ECO:0000256" key="13">
    <source>
        <dbReference type="SAM" id="MobiDB-lite"/>
    </source>
</evidence>
<dbReference type="GO" id="GO:0046872">
    <property type="term" value="F:metal ion binding"/>
    <property type="evidence" value="ECO:0007669"/>
    <property type="project" value="UniProtKB-KW"/>
</dbReference>
<keyword evidence="3 14" id="KW-0812">Transmembrane</keyword>
<dbReference type="GeneTree" id="ENSGT00940000155976"/>
<dbReference type="GO" id="GO:0005615">
    <property type="term" value="C:extracellular space"/>
    <property type="evidence" value="ECO:0007669"/>
    <property type="project" value="TreeGrafter"/>
</dbReference>
<keyword evidence="17" id="KW-1185">Reference proteome</keyword>
<dbReference type="EMBL" id="AAKN02030157">
    <property type="status" value="NOT_ANNOTATED_CDS"/>
    <property type="molecule type" value="Genomic_DNA"/>
</dbReference>
<dbReference type="VEuPathDB" id="HostDB:ENSCPOG00000006219"/>
<dbReference type="Proteomes" id="UP000005447">
    <property type="component" value="Unassembled WGS sequence"/>
</dbReference>
<dbReference type="GO" id="GO:0008061">
    <property type="term" value="F:chitin binding"/>
    <property type="evidence" value="ECO:0007669"/>
    <property type="project" value="UniProtKB-KW"/>
</dbReference>
<dbReference type="AlphaFoldDB" id="H0V7A7"/>
<evidence type="ECO:0000256" key="2">
    <source>
        <dbReference type="ARBA" id="ARBA00022669"/>
    </source>
</evidence>
<dbReference type="InterPro" id="IPR014716">
    <property type="entry name" value="Fibrinogen_a/b/g_C_1"/>
</dbReference>
<dbReference type="EMBL" id="AAKN02030156">
    <property type="status" value="NOT_ANNOTATED_CDS"/>
    <property type="molecule type" value="Genomic_DNA"/>
</dbReference>
<feature type="domain" description="Fibrinogen C-terminal" evidence="15">
    <location>
        <begin position="462"/>
        <end position="685"/>
    </location>
</feature>
<reference evidence="16" key="3">
    <citation type="submission" date="2025-09" db="UniProtKB">
        <authorList>
            <consortium name="Ensembl"/>
        </authorList>
    </citation>
    <scope>IDENTIFICATION</scope>
    <source>
        <strain evidence="16">2N</strain>
    </source>
</reference>
<evidence type="ECO:0000256" key="7">
    <source>
        <dbReference type="ARBA" id="ARBA00022989"/>
    </source>
</evidence>
<dbReference type="FunFam" id="3.90.215.10:FF:000001">
    <property type="entry name" value="Tenascin isoform 1"/>
    <property type="match status" value="1"/>
</dbReference>
<keyword evidence="9" id="KW-1015">Disulfide bond</keyword>